<dbReference type="Pfam" id="PF11412">
    <property type="entry name" value="DsbD_N"/>
    <property type="match status" value="1"/>
</dbReference>
<feature type="transmembrane region" description="Helical" evidence="7">
    <location>
        <begin position="304"/>
        <end position="325"/>
    </location>
</feature>
<dbReference type="Gene3D" id="3.40.30.10">
    <property type="entry name" value="Glutaredoxin"/>
    <property type="match status" value="1"/>
</dbReference>
<dbReference type="PANTHER" id="PTHR32234:SF0">
    <property type="entry name" value="THIOL:DISULFIDE INTERCHANGE PROTEIN DSBD"/>
    <property type="match status" value="1"/>
</dbReference>
<name>A0A518C138_9BACT</name>
<feature type="chain" id="PRO_5021980058" evidence="8">
    <location>
        <begin position="20"/>
        <end position="613"/>
    </location>
</feature>
<reference evidence="10 11" key="1">
    <citation type="submission" date="2019-02" db="EMBL/GenBank/DDBJ databases">
        <title>Deep-cultivation of Planctomycetes and their phenomic and genomic characterization uncovers novel biology.</title>
        <authorList>
            <person name="Wiegand S."/>
            <person name="Jogler M."/>
            <person name="Boedeker C."/>
            <person name="Pinto D."/>
            <person name="Vollmers J."/>
            <person name="Rivas-Marin E."/>
            <person name="Kohn T."/>
            <person name="Peeters S.H."/>
            <person name="Heuer A."/>
            <person name="Rast P."/>
            <person name="Oberbeckmann S."/>
            <person name="Bunk B."/>
            <person name="Jeske O."/>
            <person name="Meyerdierks A."/>
            <person name="Storesund J.E."/>
            <person name="Kallscheuer N."/>
            <person name="Luecker S."/>
            <person name="Lage O.M."/>
            <person name="Pohl T."/>
            <person name="Merkel B.J."/>
            <person name="Hornburger P."/>
            <person name="Mueller R.-W."/>
            <person name="Bruemmer F."/>
            <person name="Labrenz M."/>
            <person name="Spormann A.M."/>
            <person name="Op den Camp H."/>
            <person name="Overmann J."/>
            <person name="Amann R."/>
            <person name="Jetten M.S.M."/>
            <person name="Mascher T."/>
            <person name="Medema M.H."/>
            <person name="Devos D.P."/>
            <person name="Kaster A.-K."/>
            <person name="Ovreas L."/>
            <person name="Rohde M."/>
            <person name="Galperin M.Y."/>
            <person name="Jogler C."/>
        </authorList>
    </citation>
    <scope>NUCLEOTIDE SEQUENCE [LARGE SCALE GENOMIC DNA]</scope>
    <source>
        <strain evidence="10 11">Pan265</strain>
    </source>
</reference>
<feature type="transmembrane region" description="Helical" evidence="7">
    <location>
        <begin position="415"/>
        <end position="436"/>
    </location>
</feature>
<comment type="subcellular location">
    <subcellularLocation>
        <location evidence="1">Cell membrane</location>
        <topology evidence="1">Multi-pass membrane protein</topology>
    </subcellularLocation>
</comment>
<dbReference type="Pfam" id="PF13899">
    <property type="entry name" value="Thioredoxin_7"/>
    <property type="match status" value="1"/>
</dbReference>
<dbReference type="AlphaFoldDB" id="A0A518C138"/>
<dbReference type="InterPro" id="IPR013766">
    <property type="entry name" value="Thioredoxin_domain"/>
</dbReference>
<keyword evidence="5 7" id="KW-1133">Transmembrane helix</keyword>
<evidence type="ECO:0000256" key="1">
    <source>
        <dbReference type="ARBA" id="ARBA00004651"/>
    </source>
</evidence>
<evidence type="ECO:0000313" key="10">
    <source>
        <dbReference type="EMBL" id="QDU72947.1"/>
    </source>
</evidence>
<evidence type="ECO:0000313" key="11">
    <source>
        <dbReference type="Proteomes" id="UP000320386"/>
    </source>
</evidence>
<dbReference type="GO" id="GO:0045454">
    <property type="term" value="P:cell redox homeostasis"/>
    <property type="evidence" value="ECO:0007669"/>
    <property type="project" value="TreeGrafter"/>
</dbReference>
<keyword evidence="6 7" id="KW-0472">Membrane</keyword>
<feature type="transmembrane region" description="Helical" evidence="7">
    <location>
        <begin position="442"/>
        <end position="461"/>
    </location>
</feature>
<dbReference type="RefSeq" id="WP_145447093.1">
    <property type="nucleotide sequence ID" value="NZ_CP036280.1"/>
</dbReference>
<feature type="signal peptide" evidence="8">
    <location>
        <begin position="1"/>
        <end position="19"/>
    </location>
</feature>
<proteinExistence type="predicted"/>
<feature type="domain" description="Thioredoxin" evidence="9">
    <location>
        <begin position="476"/>
        <end position="613"/>
    </location>
</feature>
<keyword evidence="4" id="KW-0201">Cytochrome c-type biogenesis</keyword>
<keyword evidence="3 7" id="KW-0812">Transmembrane</keyword>
<accession>A0A518C138</accession>
<feature type="transmembrane region" description="Helical" evidence="7">
    <location>
        <begin position="377"/>
        <end position="403"/>
    </location>
</feature>
<dbReference type="GO" id="GO:0017004">
    <property type="term" value="P:cytochrome complex assembly"/>
    <property type="evidence" value="ECO:0007669"/>
    <property type="project" value="UniProtKB-KW"/>
</dbReference>
<dbReference type="GO" id="GO:0005886">
    <property type="term" value="C:plasma membrane"/>
    <property type="evidence" value="ECO:0007669"/>
    <property type="project" value="UniProtKB-SubCell"/>
</dbReference>
<dbReference type="PANTHER" id="PTHR32234">
    <property type="entry name" value="THIOL:DISULFIDE INTERCHANGE PROTEIN DSBD"/>
    <property type="match status" value="1"/>
</dbReference>
<dbReference type="Gene3D" id="2.60.40.1250">
    <property type="entry name" value="Thiol:disulfide interchange protein DsbD, N-terminal domain"/>
    <property type="match status" value="1"/>
</dbReference>
<dbReference type="GO" id="GO:0047134">
    <property type="term" value="F:protein-disulfide reductase [NAD(P)H] activity"/>
    <property type="evidence" value="ECO:0007669"/>
    <property type="project" value="UniProtKB-EC"/>
</dbReference>
<evidence type="ECO:0000256" key="4">
    <source>
        <dbReference type="ARBA" id="ARBA00022748"/>
    </source>
</evidence>
<evidence type="ECO:0000256" key="3">
    <source>
        <dbReference type="ARBA" id="ARBA00022692"/>
    </source>
</evidence>
<dbReference type="OrthoDB" id="9811036at2"/>
<feature type="transmembrane region" description="Helical" evidence="7">
    <location>
        <begin position="468"/>
        <end position="488"/>
    </location>
</feature>
<dbReference type="InterPro" id="IPR036249">
    <property type="entry name" value="Thioredoxin-like_sf"/>
</dbReference>
<keyword evidence="10" id="KW-0560">Oxidoreductase</keyword>
<evidence type="ECO:0000256" key="8">
    <source>
        <dbReference type="SAM" id="SignalP"/>
    </source>
</evidence>
<evidence type="ECO:0000259" key="9">
    <source>
        <dbReference type="PROSITE" id="PS51352"/>
    </source>
</evidence>
<keyword evidence="2" id="KW-1003">Cell membrane</keyword>
<protein>
    <submittedName>
        <fullName evidence="10">Thiol:disulfide interchange protein DsbD</fullName>
        <ecNumber evidence="10">1.8.1.8</ecNumber>
    </submittedName>
</protein>
<evidence type="ECO:0000256" key="2">
    <source>
        <dbReference type="ARBA" id="ARBA00022475"/>
    </source>
</evidence>
<dbReference type="SUPFAM" id="SSF52833">
    <property type="entry name" value="Thioredoxin-like"/>
    <property type="match status" value="1"/>
</dbReference>
<dbReference type="Pfam" id="PF02683">
    <property type="entry name" value="DsbD_TM"/>
    <property type="match status" value="1"/>
</dbReference>
<evidence type="ECO:0000256" key="5">
    <source>
        <dbReference type="ARBA" id="ARBA00022989"/>
    </source>
</evidence>
<dbReference type="EC" id="1.8.1.8" evidence="10"/>
<dbReference type="EMBL" id="CP036280">
    <property type="protein sequence ID" value="QDU72947.1"/>
    <property type="molecule type" value="Genomic_DNA"/>
</dbReference>
<dbReference type="SUPFAM" id="SSF74863">
    <property type="entry name" value="Thiol:disulfide interchange protein DsbD, N-terminal domain (DsbD-alpha)"/>
    <property type="match status" value="1"/>
</dbReference>
<dbReference type="InterPro" id="IPR003834">
    <property type="entry name" value="Cyt_c_assmbl_TM_dom"/>
</dbReference>
<feature type="transmembrane region" description="Helical" evidence="7">
    <location>
        <begin position="218"/>
        <end position="241"/>
    </location>
</feature>
<organism evidence="10 11">
    <name type="scientific">Mucisphaera calidilacus</name>
    <dbReference type="NCBI Taxonomy" id="2527982"/>
    <lineage>
        <taxon>Bacteria</taxon>
        <taxon>Pseudomonadati</taxon>
        <taxon>Planctomycetota</taxon>
        <taxon>Phycisphaerae</taxon>
        <taxon>Phycisphaerales</taxon>
        <taxon>Phycisphaeraceae</taxon>
        <taxon>Mucisphaera</taxon>
    </lineage>
</organism>
<feature type="transmembrane region" description="Helical" evidence="7">
    <location>
        <begin position="262"/>
        <end position="284"/>
    </location>
</feature>
<gene>
    <name evidence="10" type="primary">dsbD_2</name>
    <name evidence="10" type="ORF">Pan265_28240</name>
</gene>
<evidence type="ECO:0000256" key="7">
    <source>
        <dbReference type="SAM" id="Phobius"/>
    </source>
</evidence>
<dbReference type="PROSITE" id="PS51352">
    <property type="entry name" value="THIOREDOXIN_2"/>
    <property type="match status" value="1"/>
</dbReference>
<keyword evidence="8" id="KW-0732">Signal</keyword>
<evidence type="ECO:0000256" key="6">
    <source>
        <dbReference type="ARBA" id="ARBA00023136"/>
    </source>
</evidence>
<dbReference type="InterPro" id="IPR036929">
    <property type="entry name" value="DsbDN_sf"/>
</dbReference>
<sequence precursor="true">MRTLIALILLTILPTSLLAQPADLLNATTTWQDDHAQPGDQRALAITLKIADHHHINPDAAQIPEDSFAFPTSLEATTDSSLLLGSVQYPRPEIIEVQYAPEPIPTYGHTTRLYLPVVVPDDAQPGTQTIQLTLTYQACDDQVCYPPTTINLEAALTILPRDAEHTPQPADPDLFADFNPASFATVYQDNTTTTTPATGLLRNDLFGLEFTIDTDTPLGVTLVLVVALAAGLLLNITPCVLPVIPIKLMSLHKAAGHRSRALYLGIIFSLGIVLAFFALGLLVAGLVSGLEALEWGQIFSYTPVSITLGIIIVAMALGMMGLYTIQLPNSVYALNPSSDTALGNLLLGILTAVLSTPCTGPMLGATIAWAVKQPPALALITFVAVGVGMAAPYLLLAAFPSLVDRLPRSGPVSEIIKQTMGGLLLAVALFFFGPVIPGRTEWWLIAAVIALTMIYLLIRALPITRSWTARTATTAAAILVAAAGYIMAETLAGQSPLPWQTFTPDAFQQARNDNKHVLLKFTADWCGNCHFLEGTLYRQTEVVRAFDNPDYVAFKVDLTDANAPGWPLQKQLGQGGGIPLAAVYHPGQEQPDRVLQGLYTLEQLLDILTPPAP</sequence>
<dbReference type="InterPro" id="IPR028250">
    <property type="entry name" value="DsbDN"/>
</dbReference>
<feature type="transmembrane region" description="Helical" evidence="7">
    <location>
        <begin position="345"/>
        <end position="371"/>
    </location>
</feature>
<keyword evidence="11" id="KW-1185">Reference proteome</keyword>
<dbReference type="KEGG" id="mcad:Pan265_28240"/>
<dbReference type="Proteomes" id="UP000320386">
    <property type="component" value="Chromosome"/>
</dbReference>